<dbReference type="EnsemblMetazoa" id="MDOA015101-RA">
    <property type="protein sequence ID" value="MDOA015101-PA"/>
    <property type="gene ID" value="MDOA015101"/>
</dbReference>
<dbReference type="GeneID" id="101892675"/>
<feature type="region of interest" description="Disordered" evidence="1">
    <location>
        <begin position="1"/>
        <end position="26"/>
    </location>
</feature>
<dbReference type="VEuPathDB" id="VectorBase:MDOMA2_005220"/>
<reference evidence="3" key="1">
    <citation type="submission" date="2020-05" db="UniProtKB">
        <authorList>
            <consortium name="EnsemblMetazoa"/>
        </authorList>
    </citation>
    <scope>IDENTIFICATION</scope>
    <source>
        <strain evidence="3">Aabys</strain>
    </source>
</reference>
<keyword evidence="2" id="KW-0812">Transmembrane</keyword>
<evidence type="ECO:0000313" key="4">
    <source>
        <dbReference type="Proteomes" id="UP001652621"/>
    </source>
</evidence>
<feature type="compositionally biased region" description="Polar residues" evidence="1">
    <location>
        <begin position="216"/>
        <end position="226"/>
    </location>
</feature>
<accession>A0A1I8NH72</accession>
<sequence>MFTTPKKQKQQQQSISKMDAKESNPHHFGLALTTNTLNTSTSSIPASPCSSTNNSTTISMENNSPNSKLNGSSTTYHSAVTDTTTAAVVINSAGSTQSLNRRSAEFLTTMASTIANTEDMAVENTALLETTTTAMDEQRHAEHDPDMVTTENHHHQQHMLADEFEQFILNRTTSDSNILESSIYSELQFPPSLHGSSIMSGLTGHGIGSGGYVSNSGGPITASSPAQVAGPQTPASATSGRTTKRTKRKHKTKSKCTATAASLAAAAAASQRASPTGHYPPRYTAIFMDPHHQYGNVTTTSAMGASTHHGGNAANALGQIASAAASSPFLNGSMAVAGEAAYMQQFQYFQQRPMVTTMAPMAGSGHRRHHRSLFEATTTTTSAAAMGIDNPLSGLSGASSPSVPGATLTAPPLRLSFRKWFSRPSLPFVIGILALGGVACTLGGIVLGSTGLIEHSTQYLSAALLMIGIGVSLLVISGAIWRLSLPDDVDECPCYRHMEMCRNCNSPYCNSRIMAAGGYLYPEFQHRPPPPSYLTSLNECAGMSLLFHPTASAQQAAHYSTIRVNTPPPLYRSTNSLSVFGSNAIMPPPTNNGAAPQTSTLVPTYSQNTSSSVGIVPDHTAITMSNVMENLSAQQQQQHHHHHQHPHHQTQPLIKEFNYLELD</sequence>
<organism evidence="3">
    <name type="scientific">Musca domestica</name>
    <name type="common">House fly</name>
    <dbReference type="NCBI Taxonomy" id="7370"/>
    <lineage>
        <taxon>Eukaryota</taxon>
        <taxon>Metazoa</taxon>
        <taxon>Ecdysozoa</taxon>
        <taxon>Arthropoda</taxon>
        <taxon>Hexapoda</taxon>
        <taxon>Insecta</taxon>
        <taxon>Pterygota</taxon>
        <taxon>Neoptera</taxon>
        <taxon>Endopterygota</taxon>
        <taxon>Diptera</taxon>
        <taxon>Brachycera</taxon>
        <taxon>Muscomorpha</taxon>
        <taxon>Muscoidea</taxon>
        <taxon>Muscidae</taxon>
        <taxon>Musca</taxon>
    </lineage>
</organism>
<feature type="compositionally biased region" description="Basic residues" evidence="1">
    <location>
        <begin position="242"/>
        <end position="254"/>
    </location>
</feature>
<evidence type="ECO:0000313" key="3">
    <source>
        <dbReference type="EnsemblMetazoa" id="MDOA015101-PA"/>
    </source>
</evidence>
<feature type="transmembrane region" description="Helical" evidence="2">
    <location>
        <begin position="459"/>
        <end position="481"/>
    </location>
</feature>
<feature type="transmembrane region" description="Helical" evidence="2">
    <location>
        <begin position="426"/>
        <end position="447"/>
    </location>
</feature>
<dbReference type="OrthoDB" id="10070859at2759"/>
<feature type="compositionally biased region" description="Polar residues" evidence="1">
    <location>
        <begin position="53"/>
        <end position="76"/>
    </location>
</feature>
<evidence type="ECO:0000256" key="2">
    <source>
        <dbReference type="SAM" id="Phobius"/>
    </source>
</evidence>
<keyword evidence="2" id="KW-1133">Transmembrane helix</keyword>
<feature type="region of interest" description="Disordered" evidence="1">
    <location>
        <begin position="216"/>
        <end position="256"/>
    </location>
</feature>
<dbReference type="VEuPathDB" id="VectorBase:MDOA015101"/>
<keyword evidence="4" id="KW-1185">Reference proteome</keyword>
<dbReference type="RefSeq" id="XP_005184049.2">
    <property type="nucleotide sequence ID" value="XM_005183992.3"/>
</dbReference>
<name>A0A1I8NH72_MUSDO</name>
<dbReference type="eggNOG" id="ENOG502QVK9">
    <property type="taxonomic scope" value="Eukaryota"/>
</dbReference>
<protein>
    <submittedName>
        <fullName evidence="5">Mucin-12</fullName>
    </submittedName>
</protein>
<feature type="compositionally biased region" description="Basic residues" evidence="1">
    <location>
        <begin position="638"/>
        <end position="648"/>
    </location>
</feature>
<dbReference type="AlphaFoldDB" id="A0A1I8NH72"/>
<gene>
    <name evidence="3" type="primary">101892675</name>
    <name evidence="5" type="synonym">LOC101892675</name>
</gene>
<dbReference type="KEGG" id="mde:101892675"/>
<feature type="region of interest" description="Disordered" evidence="1">
    <location>
        <begin position="39"/>
        <end position="76"/>
    </location>
</feature>
<keyword evidence="2" id="KW-0472">Membrane</keyword>
<dbReference type="Proteomes" id="UP001652621">
    <property type="component" value="Unplaced"/>
</dbReference>
<proteinExistence type="predicted"/>
<feature type="compositionally biased region" description="Low complexity" evidence="1">
    <location>
        <begin position="39"/>
        <end position="52"/>
    </location>
</feature>
<evidence type="ECO:0000313" key="5">
    <source>
        <dbReference type="RefSeq" id="XP_005184049.2"/>
    </source>
</evidence>
<feature type="region of interest" description="Disordered" evidence="1">
    <location>
        <begin position="632"/>
        <end position="653"/>
    </location>
</feature>
<reference evidence="5" key="2">
    <citation type="submission" date="2025-04" db="UniProtKB">
        <authorList>
            <consortium name="RefSeq"/>
        </authorList>
    </citation>
    <scope>IDENTIFICATION</scope>
    <source>
        <strain evidence="5">Aabys</strain>
    </source>
</reference>
<evidence type="ECO:0000256" key="1">
    <source>
        <dbReference type="SAM" id="MobiDB-lite"/>
    </source>
</evidence>